<dbReference type="Gene3D" id="3.10.310.70">
    <property type="match status" value="1"/>
</dbReference>
<reference evidence="2 3" key="1">
    <citation type="submission" date="2021-01" db="EMBL/GenBank/DDBJ databases">
        <title>Whole genome shotgun sequence of Actinoplanes durhamensis NBRC 14914.</title>
        <authorList>
            <person name="Komaki H."/>
            <person name="Tamura T."/>
        </authorList>
    </citation>
    <scope>NUCLEOTIDE SEQUENCE [LARGE SCALE GENOMIC DNA]</scope>
    <source>
        <strain evidence="2 3">NBRC 14914</strain>
    </source>
</reference>
<evidence type="ECO:0000313" key="2">
    <source>
        <dbReference type="EMBL" id="GIE01598.1"/>
    </source>
</evidence>
<dbReference type="SUPFAM" id="SSF51338">
    <property type="entry name" value="Composite domain of metallo-dependent hydrolases"/>
    <property type="match status" value="1"/>
</dbReference>
<feature type="domain" description="Amidohydrolase 3" evidence="1">
    <location>
        <begin position="45"/>
        <end position="534"/>
    </location>
</feature>
<organism evidence="2 3">
    <name type="scientific">Paractinoplanes durhamensis</name>
    <dbReference type="NCBI Taxonomy" id="113563"/>
    <lineage>
        <taxon>Bacteria</taxon>
        <taxon>Bacillati</taxon>
        <taxon>Actinomycetota</taxon>
        <taxon>Actinomycetes</taxon>
        <taxon>Micromonosporales</taxon>
        <taxon>Micromonosporaceae</taxon>
        <taxon>Paractinoplanes</taxon>
    </lineage>
</organism>
<dbReference type="InterPro" id="IPR032466">
    <property type="entry name" value="Metal_Hydrolase"/>
</dbReference>
<accession>A0ABQ3YVL8</accession>
<dbReference type="EMBL" id="BOML01000023">
    <property type="protein sequence ID" value="GIE01598.1"/>
    <property type="molecule type" value="Genomic_DNA"/>
</dbReference>
<dbReference type="Gene3D" id="2.30.40.10">
    <property type="entry name" value="Urease, subunit C, domain 1"/>
    <property type="match status" value="1"/>
</dbReference>
<evidence type="ECO:0000259" key="1">
    <source>
        <dbReference type="Pfam" id="PF07969"/>
    </source>
</evidence>
<gene>
    <name evidence="2" type="ORF">Adu01nite_29480</name>
</gene>
<protein>
    <submittedName>
        <fullName evidence="2">Amidohydrolase</fullName>
    </submittedName>
</protein>
<comment type="caution">
    <text evidence="2">The sequence shown here is derived from an EMBL/GenBank/DDBJ whole genome shotgun (WGS) entry which is preliminary data.</text>
</comment>
<dbReference type="SUPFAM" id="SSF51556">
    <property type="entry name" value="Metallo-dependent hydrolases"/>
    <property type="match status" value="1"/>
</dbReference>
<dbReference type="Gene3D" id="3.20.20.140">
    <property type="entry name" value="Metal-dependent hydrolases"/>
    <property type="match status" value="1"/>
</dbReference>
<dbReference type="Proteomes" id="UP000637628">
    <property type="component" value="Unassembled WGS sequence"/>
</dbReference>
<dbReference type="CDD" id="cd01300">
    <property type="entry name" value="YtcJ_like"/>
    <property type="match status" value="1"/>
</dbReference>
<dbReference type="InterPro" id="IPR011059">
    <property type="entry name" value="Metal-dep_hydrolase_composite"/>
</dbReference>
<dbReference type="InterPro" id="IPR013108">
    <property type="entry name" value="Amidohydro_3"/>
</dbReference>
<name>A0ABQ3YVL8_9ACTN</name>
<evidence type="ECO:0000313" key="3">
    <source>
        <dbReference type="Proteomes" id="UP000637628"/>
    </source>
</evidence>
<dbReference type="Pfam" id="PF07969">
    <property type="entry name" value="Amidohydro_3"/>
    <property type="match status" value="1"/>
</dbReference>
<sequence length="536" mass="57670">MPADLVFHGGSVFTGSGLSEDAVAVEDGRIVAVGDVREHTGPVTEVIDLNGRLLLPGFQDAHIHAVMGGVELGQCDLTGTTDLGEYLRRIGEFADRNPDAEWIVGGGWSMESFEGGVPGKALLDQVVKDRPVYLMNRDHHAAWVNSRALELAGITRDTPDPATGRIDRDHDGEPVGALQEGAMDLVSVPLLTPEERYAGLMRAQQLLHALGITAWQDAMVRATNGYDDISDAYLTAAQNGTLTATVVGALWWDRERGAEQIDDLLAGRDALTVGRLRCDSVKLMLDGIAENFTAAMTEPYRDACGCATTNRGLSFIDPEQLPAYVSKLVEHRFQPHFHALGDQAVRNALDAVEAAQRAHGPRDTRPHLAHLQVVHPQDVPRFAALGATANMQPYWAAHEPQMDELTIPFLDPALAGWQYPFGDLLRAGARLAGGSDWPVSTPDPLQGIHVAVNRAHHGEGYQSFLPAQALDLAAALTAYTSGSAFVNHLDDTGSIRPGFRADLVVLDRDIFAEPAAEIGDATVALTFVDGKAVYEG</sequence>
<dbReference type="PANTHER" id="PTHR22642:SF2">
    <property type="entry name" value="PROTEIN LONG AFTER FAR-RED 3"/>
    <property type="match status" value="1"/>
</dbReference>
<dbReference type="InterPro" id="IPR033932">
    <property type="entry name" value="YtcJ-like"/>
</dbReference>
<proteinExistence type="predicted"/>
<dbReference type="PANTHER" id="PTHR22642">
    <property type="entry name" value="IMIDAZOLONEPROPIONASE"/>
    <property type="match status" value="1"/>
</dbReference>
<keyword evidence="3" id="KW-1185">Reference proteome</keyword>
<dbReference type="RefSeq" id="WP_203727353.1">
    <property type="nucleotide sequence ID" value="NZ_BAAATX010000051.1"/>
</dbReference>